<dbReference type="AlphaFoldDB" id="A0A562UC14"/>
<sequence>MSEEKIIKHTEAAVHLIANKEKTWRKKILELTEEIAIIIFAVSITLAFHNWNDWRNERKMEKEFLTGIKGDLKNEAQNLDYAVANLNGTAHYYDTVWQQINSHKVDAAYIDTNSWQLLNTVYFEFDNGRFEGFKSSGYLRLIENQNLLKHITSLYTTEMPFQVNADEFIYGSRRTDYNTYIGMKAPMDSKKIVHVSQMLGDPAVRYQIVYYGNYIHERIRQKKELAKDIRSVVTEIDKELNK</sequence>
<keyword evidence="2" id="KW-1185">Reference proteome</keyword>
<dbReference type="EMBL" id="VLLI01000002">
    <property type="protein sequence ID" value="TWJ03346.1"/>
    <property type="molecule type" value="Genomic_DNA"/>
</dbReference>
<comment type="caution">
    <text evidence="1">The sequence shown here is derived from an EMBL/GenBank/DDBJ whole genome shotgun (WGS) entry which is preliminary data.</text>
</comment>
<organism evidence="1 2">
    <name type="scientific">Mucilaginibacter frigoritolerans</name>
    <dbReference type="NCBI Taxonomy" id="652788"/>
    <lineage>
        <taxon>Bacteria</taxon>
        <taxon>Pseudomonadati</taxon>
        <taxon>Bacteroidota</taxon>
        <taxon>Sphingobacteriia</taxon>
        <taxon>Sphingobacteriales</taxon>
        <taxon>Sphingobacteriaceae</taxon>
        <taxon>Mucilaginibacter</taxon>
    </lineage>
</organism>
<reference evidence="1 2" key="1">
    <citation type="submission" date="2019-07" db="EMBL/GenBank/DDBJ databases">
        <title>Genomic Encyclopedia of Archaeal and Bacterial Type Strains, Phase II (KMG-II): from individual species to whole genera.</title>
        <authorList>
            <person name="Goeker M."/>
        </authorList>
    </citation>
    <scope>NUCLEOTIDE SEQUENCE [LARGE SCALE GENOMIC DNA]</scope>
    <source>
        <strain evidence="1 2">ATCC BAA-1854</strain>
    </source>
</reference>
<dbReference type="Proteomes" id="UP000317010">
    <property type="component" value="Unassembled WGS sequence"/>
</dbReference>
<gene>
    <name evidence="1" type="ORF">JN11_00884</name>
</gene>
<accession>A0A562UC14</accession>
<name>A0A562UC14_9SPHI</name>
<dbReference type="OrthoDB" id="874372at2"/>
<proteinExistence type="predicted"/>
<evidence type="ECO:0000313" key="1">
    <source>
        <dbReference type="EMBL" id="TWJ03346.1"/>
    </source>
</evidence>
<dbReference type="RefSeq" id="WP_144909978.1">
    <property type="nucleotide sequence ID" value="NZ_VLLI01000002.1"/>
</dbReference>
<protein>
    <submittedName>
        <fullName evidence="1">Uncharacterized protein</fullName>
    </submittedName>
</protein>
<evidence type="ECO:0000313" key="2">
    <source>
        <dbReference type="Proteomes" id="UP000317010"/>
    </source>
</evidence>